<dbReference type="EMBL" id="JBBNAG010000011">
    <property type="protein sequence ID" value="KAK9095366.1"/>
    <property type="molecule type" value="Genomic_DNA"/>
</dbReference>
<dbReference type="Pfam" id="PF16113">
    <property type="entry name" value="ECH_2"/>
    <property type="match status" value="1"/>
</dbReference>
<sequence length="383" mass="42646">MALLNSYERDTNLVLVEGKLSTRILTLNRPQKLNSLNYDMVSELWTNLRAFEKQDNIKLVILKGNGKAFCAGGDAAAMVRFMTFGHWTFGATFYKKQLILDHLIATYEKPLVSIINGIVMGGGAGLSMHGKFRVVTENAVFSMPEVSLGLFPDVYASLIFSSRLPGFFGEYLGLTSARIDGGEMSACGLATHFVPSVNLPSLERELCRVNSANAAVIGAIIDVFAQKVPTREESGYRSLDVINECFSKNTIEEIFSALEHEAVNGDKWVLAAIKSMKSASPTSLKISLKSIRVGRKQNINQCLIREFRMASHTLRRTVNSDFYEGVRAILLDKDKKPKWQPSKLELVTTEMVDQFFTKVDDEDWEDLQLQNKFGPASLGHSKL</sequence>
<dbReference type="InterPro" id="IPR045004">
    <property type="entry name" value="ECH_dom"/>
</dbReference>
<evidence type="ECO:0000259" key="3">
    <source>
        <dbReference type="Pfam" id="PF16113"/>
    </source>
</evidence>
<name>A0AAP0EL30_9MAGN</name>
<protein>
    <recommendedName>
        <fullName evidence="2">3-hydroxyisobutyryl-CoA hydrolase</fullName>
        <shortName evidence="2">HIB-CoA hydrolase</shortName>
        <shortName evidence="2">HIBYL-CoA-H</shortName>
        <ecNumber evidence="2">3.1.2.4</ecNumber>
    </recommendedName>
    <alternativeName>
        <fullName evidence="2">3-hydroxyisobutyryl-coenzyme A hydrolase</fullName>
    </alternativeName>
</protein>
<keyword evidence="1 2" id="KW-0378">Hydrolase</keyword>
<dbReference type="EC" id="3.1.2.4" evidence="2"/>
<dbReference type="NCBIfam" id="NF004127">
    <property type="entry name" value="PRK05617.1"/>
    <property type="match status" value="1"/>
</dbReference>
<dbReference type="InterPro" id="IPR029045">
    <property type="entry name" value="ClpP/crotonase-like_dom_sf"/>
</dbReference>
<feature type="domain" description="Enoyl-CoA hydratase/isomerase" evidence="3">
    <location>
        <begin position="23"/>
        <end position="356"/>
    </location>
</feature>
<dbReference type="PANTHER" id="PTHR43176">
    <property type="entry name" value="3-HYDROXYISOBUTYRYL-COA HYDROLASE-RELATED"/>
    <property type="match status" value="1"/>
</dbReference>
<organism evidence="4 5">
    <name type="scientific">Stephania cephalantha</name>
    <dbReference type="NCBI Taxonomy" id="152367"/>
    <lineage>
        <taxon>Eukaryota</taxon>
        <taxon>Viridiplantae</taxon>
        <taxon>Streptophyta</taxon>
        <taxon>Embryophyta</taxon>
        <taxon>Tracheophyta</taxon>
        <taxon>Spermatophyta</taxon>
        <taxon>Magnoliopsida</taxon>
        <taxon>Ranunculales</taxon>
        <taxon>Menispermaceae</taxon>
        <taxon>Menispermoideae</taxon>
        <taxon>Cissampelideae</taxon>
        <taxon>Stephania</taxon>
    </lineage>
</organism>
<proteinExistence type="inferred from homology"/>
<dbReference type="AlphaFoldDB" id="A0AAP0EL30"/>
<comment type="function">
    <text evidence="2">Hydrolyzes 3-hydroxyisobutyryl-CoA (HIBYL-CoA), a saline catabolite. Has high activity toward isobutyryl-CoA. Could be an isobutyryl-CoA dehydrogenase that functions in valine catabolism.</text>
</comment>
<dbReference type="Gene3D" id="3.90.226.10">
    <property type="entry name" value="2-enoyl-CoA Hydratase, Chain A, domain 1"/>
    <property type="match status" value="1"/>
</dbReference>
<dbReference type="FunFam" id="3.90.226.10:FF:000027">
    <property type="entry name" value="Probable 3-hydroxyisobutyryl-CoA hydrolase 2"/>
    <property type="match status" value="1"/>
</dbReference>
<comment type="similarity">
    <text evidence="2">Belongs to the enoyl-CoA hydratase/isomerase family.</text>
</comment>
<reference evidence="4 5" key="1">
    <citation type="submission" date="2024-01" db="EMBL/GenBank/DDBJ databases">
        <title>Genome assemblies of Stephania.</title>
        <authorList>
            <person name="Yang L."/>
        </authorList>
    </citation>
    <scope>NUCLEOTIDE SEQUENCE [LARGE SCALE GENOMIC DNA]</scope>
    <source>
        <strain evidence="4">JXDWG</strain>
        <tissue evidence="4">Leaf</tissue>
    </source>
</reference>
<dbReference type="GO" id="GO:0006574">
    <property type="term" value="P:L-valine catabolic process"/>
    <property type="evidence" value="ECO:0007669"/>
    <property type="project" value="UniProtKB-UniRule"/>
</dbReference>
<dbReference type="InterPro" id="IPR032259">
    <property type="entry name" value="HIBYL-CoA-H"/>
</dbReference>
<evidence type="ECO:0000256" key="2">
    <source>
        <dbReference type="RuleBase" id="RU369070"/>
    </source>
</evidence>
<dbReference type="SUPFAM" id="SSF52096">
    <property type="entry name" value="ClpP/crotonase"/>
    <property type="match status" value="1"/>
</dbReference>
<comment type="catalytic activity">
    <reaction evidence="2">
        <text>3-hydroxy-2-methylpropanoyl-CoA + H2O = 3-hydroxy-2-methylpropanoate + CoA + H(+)</text>
        <dbReference type="Rhea" id="RHEA:20888"/>
        <dbReference type="ChEBI" id="CHEBI:11805"/>
        <dbReference type="ChEBI" id="CHEBI:15377"/>
        <dbReference type="ChEBI" id="CHEBI:15378"/>
        <dbReference type="ChEBI" id="CHEBI:57287"/>
        <dbReference type="ChEBI" id="CHEBI:57340"/>
        <dbReference type="EC" id="3.1.2.4"/>
    </reaction>
</comment>
<evidence type="ECO:0000256" key="1">
    <source>
        <dbReference type="ARBA" id="ARBA00022801"/>
    </source>
</evidence>
<accession>A0AAP0EL30</accession>
<dbReference type="CDD" id="cd06558">
    <property type="entry name" value="crotonase-like"/>
    <property type="match status" value="1"/>
</dbReference>
<keyword evidence="5" id="KW-1185">Reference proteome</keyword>
<evidence type="ECO:0000313" key="4">
    <source>
        <dbReference type="EMBL" id="KAK9095366.1"/>
    </source>
</evidence>
<dbReference type="GO" id="GO:0003860">
    <property type="term" value="F:3-hydroxyisobutyryl-CoA hydrolase activity"/>
    <property type="evidence" value="ECO:0007669"/>
    <property type="project" value="UniProtKB-UniRule"/>
</dbReference>
<comment type="caution">
    <text evidence="4">The sequence shown here is derived from an EMBL/GenBank/DDBJ whole genome shotgun (WGS) entry which is preliminary data.</text>
</comment>
<dbReference type="PANTHER" id="PTHR43176:SF6">
    <property type="entry name" value="3-HYDROXYISOBUTYRYL-COA HYDROLASE"/>
    <property type="match status" value="1"/>
</dbReference>
<comment type="pathway">
    <text evidence="2">Amino-acid degradation; L-valine degradation.</text>
</comment>
<dbReference type="Proteomes" id="UP001419268">
    <property type="component" value="Unassembled WGS sequence"/>
</dbReference>
<gene>
    <name evidence="4" type="ORF">Scep_026835</name>
</gene>
<evidence type="ECO:0000313" key="5">
    <source>
        <dbReference type="Proteomes" id="UP001419268"/>
    </source>
</evidence>